<dbReference type="Pfam" id="PF00005">
    <property type="entry name" value="ABC_tran"/>
    <property type="match status" value="1"/>
</dbReference>
<evidence type="ECO:0000256" key="4">
    <source>
        <dbReference type="ARBA" id="ARBA00022741"/>
    </source>
</evidence>
<evidence type="ECO:0000256" key="1">
    <source>
        <dbReference type="ARBA" id="ARBA00004417"/>
    </source>
</evidence>
<dbReference type="RefSeq" id="WP_215611726.1">
    <property type="nucleotide sequence ID" value="NZ_CP076135.1"/>
</dbReference>
<dbReference type="InterPro" id="IPR013611">
    <property type="entry name" value="Transp-assoc_OB_typ2"/>
</dbReference>
<dbReference type="GO" id="GO:0055052">
    <property type="term" value="C:ATP-binding cassette (ABC) transporter complex, substrate-binding subunit-containing"/>
    <property type="evidence" value="ECO:0007669"/>
    <property type="project" value="TreeGrafter"/>
</dbReference>
<gene>
    <name evidence="8" type="ORF">KMZ68_13030</name>
</gene>
<dbReference type="InterPro" id="IPR017871">
    <property type="entry name" value="ABC_transporter-like_CS"/>
</dbReference>
<dbReference type="SUPFAM" id="SSF52540">
    <property type="entry name" value="P-loop containing nucleoside triphosphate hydrolases"/>
    <property type="match status" value="1"/>
</dbReference>
<feature type="domain" description="ABC transporter" evidence="7">
    <location>
        <begin position="4"/>
        <end position="252"/>
    </location>
</feature>
<dbReference type="InterPro" id="IPR027417">
    <property type="entry name" value="P-loop_NTPase"/>
</dbReference>
<evidence type="ECO:0000256" key="3">
    <source>
        <dbReference type="ARBA" id="ARBA00022448"/>
    </source>
</evidence>
<dbReference type="InterPro" id="IPR003593">
    <property type="entry name" value="AAA+_ATPase"/>
</dbReference>
<reference evidence="8" key="1">
    <citation type="submission" date="2021-06" db="EMBL/GenBank/DDBJ databases">
        <title>Bradyrhizobium sp. S2-11-2 Genome sequencing.</title>
        <authorList>
            <person name="Jin L."/>
        </authorList>
    </citation>
    <scope>NUCLEOTIDE SEQUENCE</scope>
    <source>
        <strain evidence="8">S2-11-2</strain>
    </source>
</reference>
<dbReference type="EMBL" id="CP076135">
    <property type="protein sequence ID" value="QWG15985.1"/>
    <property type="molecule type" value="Genomic_DNA"/>
</dbReference>
<dbReference type="InterPro" id="IPR012340">
    <property type="entry name" value="NA-bd_OB-fold"/>
</dbReference>
<dbReference type="Proteomes" id="UP000680805">
    <property type="component" value="Chromosome"/>
</dbReference>
<dbReference type="Gene3D" id="3.40.50.300">
    <property type="entry name" value="P-loop containing nucleotide triphosphate hydrolases"/>
    <property type="match status" value="1"/>
</dbReference>
<comment type="function">
    <text evidence="6">Involved in beta-(1--&gt;2)glucan export. Transmembrane domains (TMD) form a pore in the inner membrane and the ATP-binding domain (NBD) is responsible for energy generation.</text>
</comment>
<dbReference type="FunFam" id="3.40.50.300:FF:000042">
    <property type="entry name" value="Maltose/maltodextrin ABC transporter, ATP-binding protein"/>
    <property type="match status" value="1"/>
</dbReference>
<dbReference type="Gene3D" id="2.40.50.140">
    <property type="entry name" value="Nucleic acid-binding proteins"/>
    <property type="match status" value="1"/>
</dbReference>
<organism evidence="8 9">
    <name type="scientific">Bradyrhizobium sediminis</name>
    <dbReference type="NCBI Taxonomy" id="2840469"/>
    <lineage>
        <taxon>Bacteria</taxon>
        <taxon>Pseudomonadati</taxon>
        <taxon>Pseudomonadota</taxon>
        <taxon>Alphaproteobacteria</taxon>
        <taxon>Hyphomicrobiales</taxon>
        <taxon>Nitrobacteraceae</taxon>
        <taxon>Bradyrhizobium</taxon>
    </lineage>
</organism>
<evidence type="ECO:0000313" key="9">
    <source>
        <dbReference type="Proteomes" id="UP000680805"/>
    </source>
</evidence>
<dbReference type="GO" id="GO:0015794">
    <property type="term" value="P:glycerol-3-phosphate transmembrane transport"/>
    <property type="evidence" value="ECO:0007669"/>
    <property type="project" value="TreeGrafter"/>
</dbReference>
<dbReference type="GO" id="GO:0005524">
    <property type="term" value="F:ATP binding"/>
    <property type="evidence" value="ECO:0007669"/>
    <property type="project" value="UniProtKB-KW"/>
</dbReference>
<dbReference type="SMART" id="SM00382">
    <property type="entry name" value="AAA"/>
    <property type="match status" value="1"/>
</dbReference>
<keyword evidence="4" id="KW-0547">Nucleotide-binding</keyword>
<evidence type="ECO:0000313" key="8">
    <source>
        <dbReference type="EMBL" id="QWG15985.1"/>
    </source>
</evidence>
<dbReference type="PROSITE" id="PS00211">
    <property type="entry name" value="ABC_TRANSPORTER_1"/>
    <property type="match status" value="1"/>
</dbReference>
<dbReference type="Pfam" id="PF08402">
    <property type="entry name" value="TOBE_2"/>
    <property type="match status" value="1"/>
</dbReference>
<dbReference type="KEGG" id="bsei:KMZ68_13030"/>
<evidence type="ECO:0000256" key="6">
    <source>
        <dbReference type="ARBA" id="ARBA00024722"/>
    </source>
</evidence>
<dbReference type="PANTHER" id="PTHR43875">
    <property type="entry name" value="MALTODEXTRIN IMPORT ATP-BINDING PROTEIN MSMX"/>
    <property type="match status" value="1"/>
</dbReference>
<protein>
    <submittedName>
        <fullName evidence="8">ABC transporter ATP-binding protein</fullName>
    </submittedName>
</protein>
<sequence length="386" mass="41583">MAKIELRAIRKTFDSTEILKGIDLAIEDGEFIALIGPSGCGKSTLLRVIAGLEPQSSGEVRIEGVQVDGIRPSARNLAMVFQSYALYPHLTVFDNIAVPLRMRRHSALARTPLVGRLHPGRASTERGIREEVERVAAQLELSGLLKRKPGQLSGGQRQRVAVGRAIVRQPVGFLFDEPLSNLDAKLRVHMRTELAQLHRQLKATFVYVTHDQAEAMTMSSRIAVMIGGHIVQIGTPAEVYENPQDIRVAEFVGSPKINALPGVVRDDGGLEVLGRPLGLSTPAAAGRCSVCVRPERMELGAGPGAITGTVVHLENLGAEAFVHVRVDRIDLPLLARVSPDRPLPAIGSAIHLGFSASAVRVFDTAGKRIEVAAPVRSGRVREKALG</sequence>
<evidence type="ECO:0000259" key="7">
    <source>
        <dbReference type="PROSITE" id="PS50893"/>
    </source>
</evidence>
<comment type="subcellular location">
    <subcellularLocation>
        <location evidence="1">Cell inner membrane</location>
        <topology evidence="1">Peripheral membrane protein</topology>
    </subcellularLocation>
</comment>
<dbReference type="SUPFAM" id="SSF50331">
    <property type="entry name" value="MOP-like"/>
    <property type="match status" value="1"/>
</dbReference>
<comment type="similarity">
    <text evidence="2">Belongs to the ABC transporter superfamily.</text>
</comment>
<dbReference type="Gene3D" id="2.40.50.100">
    <property type="match status" value="1"/>
</dbReference>
<keyword evidence="5 8" id="KW-0067">ATP-binding</keyword>
<dbReference type="InterPro" id="IPR047641">
    <property type="entry name" value="ABC_transpr_MalK/UgpC-like"/>
</dbReference>
<proteinExistence type="inferred from homology"/>
<accession>A0A975NJI2</accession>
<dbReference type="AlphaFoldDB" id="A0A975NJI2"/>
<evidence type="ECO:0000256" key="5">
    <source>
        <dbReference type="ARBA" id="ARBA00022840"/>
    </source>
</evidence>
<dbReference type="GO" id="GO:0001407">
    <property type="term" value="P:glycerophosphodiester transmembrane transport"/>
    <property type="evidence" value="ECO:0007669"/>
    <property type="project" value="TreeGrafter"/>
</dbReference>
<dbReference type="InterPro" id="IPR008995">
    <property type="entry name" value="Mo/tungstate-bd_C_term_dom"/>
</dbReference>
<keyword evidence="3" id="KW-0813">Transport</keyword>
<name>A0A975NJI2_9BRAD</name>
<dbReference type="PROSITE" id="PS50893">
    <property type="entry name" value="ABC_TRANSPORTER_2"/>
    <property type="match status" value="1"/>
</dbReference>
<evidence type="ECO:0000256" key="2">
    <source>
        <dbReference type="ARBA" id="ARBA00005417"/>
    </source>
</evidence>
<dbReference type="GO" id="GO:0016887">
    <property type="term" value="F:ATP hydrolysis activity"/>
    <property type="evidence" value="ECO:0007669"/>
    <property type="project" value="InterPro"/>
</dbReference>
<dbReference type="InterPro" id="IPR003439">
    <property type="entry name" value="ABC_transporter-like_ATP-bd"/>
</dbReference>
<dbReference type="PANTHER" id="PTHR43875:SF12">
    <property type="entry name" value="SN-GLYCEROL-3-PHOSPHATE IMPORT ATP-BINDING PROTEIN UGPC"/>
    <property type="match status" value="1"/>
</dbReference>
<dbReference type="GO" id="GO:0140359">
    <property type="term" value="F:ABC-type transporter activity"/>
    <property type="evidence" value="ECO:0007669"/>
    <property type="project" value="UniProtKB-ARBA"/>
</dbReference>